<feature type="transmembrane region" description="Helical" evidence="12">
    <location>
        <begin position="134"/>
        <end position="153"/>
    </location>
</feature>
<name>A0A1W9RZY0_9BACT</name>
<keyword evidence="7" id="KW-0443">Lipid metabolism</keyword>
<evidence type="ECO:0000313" key="13">
    <source>
        <dbReference type="EMBL" id="OQX90151.1"/>
    </source>
</evidence>
<keyword evidence="3" id="KW-0444">Lipid biosynthesis</keyword>
<dbReference type="Gene3D" id="1.20.120.1760">
    <property type="match status" value="1"/>
</dbReference>
<dbReference type="PIRSF" id="PIRSF000847">
    <property type="entry name" value="Phos_ph_gly_syn"/>
    <property type="match status" value="1"/>
</dbReference>
<dbReference type="GO" id="GO:0008444">
    <property type="term" value="F:CDP-diacylglycerol-glycerol-3-phosphate 3-phosphatidyltransferase activity"/>
    <property type="evidence" value="ECO:0007669"/>
    <property type="project" value="InterPro"/>
</dbReference>
<evidence type="ECO:0000256" key="11">
    <source>
        <dbReference type="RuleBase" id="RU003750"/>
    </source>
</evidence>
<dbReference type="AlphaFoldDB" id="A0A1W9RZY0"/>
<dbReference type="PROSITE" id="PS00379">
    <property type="entry name" value="CDP_ALCOHOL_P_TRANSF"/>
    <property type="match status" value="1"/>
</dbReference>
<dbReference type="GO" id="GO:0046474">
    <property type="term" value="P:glycerophospholipid biosynthetic process"/>
    <property type="evidence" value="ECO:0007669"/>
    <property type="project" value="TreeGrafter"/>
</dbReference>
<comment type="caution">
    <text evidence="13">The sequence shown here is derived from an EMBL/GenBank/DDBJ whole genome shotgun (WGS) entry which is preliminary data.</text>
</comment>
<gene>
    <name evidence="13" type="ORF">B6D57_04640</name>
</gene>
<dbReference type="InterPro" id="IPR004570">
    <property type="entry name" value="Phosphatidylglycerol_P_synth"/>
</dbReference>
<feature type="transmembrane region" description="Helical" evidence="12">
    <location>
        <begin position="41"/>
        <end position="64"/>
    </location>
</feature>
<sequence>MRFYWENKSLNIANCITLSRIALSFVFLLSIMVGMRWTDIVSFYVFLIAAVSDIFDGCIARITDSITSLGKFMDPLADKILVSVGLISIAGRGLIDDWPVVLIVGREMFITGIRSIAAYRGVVIQPIPIARVKTFLQMSVVFIYLLKLSYLPIYKIFMDFMWQIFRVEGELILYYLLVLTVVITLLTGIIYILRNKKVIVG</sequence>
<accession>A0A1W9RZY0</accession>
<evidence type="ECO:0000256" key="1">
    <source>
        <dbReference type="ARBA" id="ARBA00004141"/>
    </source>
</evidence>
<dbReference type="InterPro" id="IPR000462">
    <property type="entry name" value="CDP-OH_P_trans"/>
</dbReference>
<evidence type="ECO:0000256" key="8">
    <source>
        <dbReference type="ARBA" id="ARBA00023136"/>
    </source>
</evidence>
<dbReference type="Pfam" id="PF01066">
    <property type="entry name" value="CDP-OH_P_transf"/>
    <property type="match status" value="1"/>
</dbReference>
<keyword evidence="8 12" id="KW-0472">Membrane</keyword>
<dbReference type="PANTHER" id="PTHR14269">
    <property type="entry name" value="CDP-DIACYLGLYCEROL--GLYCEROL-3-PHOSPHATE 3-PHOSPHATIDYLTRANSFERASE-RELATED"/>
    <property type="match status" value="1"/>
</dbReference>
<evidence type="ECO:0000313" key="14">
    <source>
        <dbReference type="Proteomes" id="UP000192611"/>
    </source>
</evidence>
<proteinExistence type="inferred from homology"/>
<evidence type="ECO:0000256" key="3">
    <source>
        <dbReference type="ARBA" id="ARBA00022516"/>
    </source>
</evidence>
<feature type="transmembrane region" description="Helical" evidence="12">
    <location>
        <begin position="173"/>
        <end position="193"/>
    </location>
</feature>
<keyword evidence="6 12" id="KW-1133">Transmembrane helix</keyword>
<dbReference type="EMBL" id="NATQ01000096">
    <property type="protein sequence ID" value="OQX90151.1"/>
    <property type="molecule type" value="Genomic_DNA"/>
</dbReference>
<keyword evidence="10" id="KW-1208">Phospholipid metabolism</keyword>
<keyword evidence="5 12" id="KW-0812">Transmembrane</keyword>
<evidence type="ECO:0000256" key="7">
    <source>
        <dbReference type="ARBA" id="ARBA00023098"/>
    </source>
</evidence>
<keyword evidence="9" id="KW-0594">Phospholipid biosynthesis</keyword>
<organism evidence="13 14">
    <name type="scientific">Candidatus Coatesbacteria bacterium 4484_99</name>
    <dbReference type="NCBI Taxonomy" id="1970774"/>
    <lineage>
        <taxon>Bacteria</taxon>
        <taxon>Candidatus Coatesiibacteriota</taxon>
    </lineage>
</organism>
<dbReference type="InterPro" id="IPR050324">
    <property type="entry name" value="CDP-alcohol_PTase-I"/>
</dbReference>
<evidence type="ECO:0000256" key="9">
    <source>
        <dbReference type="ARBA" id="ARBA00023209"/>
    </source>
</evidence>
<protein>
    <recommendedName>
        <fullName evidence="15">CDP-diacylglycerol--glycerol-3-phosphate 3-phosphatidyltransferase</fullName>
    </recommendedName>
</protein>
<evidence type="ECO:0000256" key="2">
    <source>
        <dbReference type="ARBA" id="ARBA00010441"/>
    </source>
</evidence>
<dbReference type="PANTHER" id="PTHR14269:SF11">
    <property type="entry name" value="CDP-DIACYLGLYCEROL--GLYCEROL-3-PHOSPHATE 3-PHOSPHATIDYLTRANSFERASE"/>
    <property type="match status" value="1"/>
</dbReference>
<dbReference type="InterPro" id="IPR048254">
    <property type="entry name" value="CDP_ALCOHOL_P_TRANSF_CS"/>
</dbReference>
<dbReference type="InterPro" id="IPR043130">
    <property type="entry name" value="CDP-OH_PTrfase_TM_dom"/>
</dbReference>
<comment type="subcellular location">
    <subcellularLocation>
        <location evidence="1">Membrane</location>
        <topology evidence="1">Multi-pass membrane protein</topology>
    </subcellularLocation>
</comment>
<reference evidence="14" key="1">
    <citation type="submission" date="2017-03" db="EMBL/GenBank/DDBJ databases">
        <title>Novel pathways for hydrocarbon cycling and metabolic interdependencies in hydrothermal sediment communities.</title>
        <authorList>
            <person name="Dombrowski N."/>
            <person name="Seitz K."/>
            <person name="Teske A."/>
            <person name="Baker B."/>
        </authorList>
    </citation>
    <scope>NUCLEOTIDE SEQUENCE [LARGE SCALE GENOMIC DNA]</scope>
</reference>
<evidence type="ECO:0000256" key="10">
    <source>
        <dbReference type="ARBA" id="ARBA00023264"/>
    </source>
</evidence>
<evidence type="ECO:0000256" key="12">
    <source>
        <dbReference type="SAM" id="Phobius"/>
    </source>
</evidence>
<evidence type="ECO:0000256" key="5">
    <source>
        <dbReference type="ARBA" id="ARBA00022692"/>
    </source>
</evidence>
<feature type="transmembrane region" description="Helical" evidence="12">
    <location>
        <begin position="12"/>
        <end position="35"/>
    </location>
</feature>
<keyword evidence="4 11" id="KW-0808">Transferase</keyword>
<dbReference type="GO" id="GO:0016020">
    <property type="term" value="C:membrane"/>
    <property type="evidence" value="ECO:0007669"/>
    <property type="project" value="UniProtKB-SubCell"/>
</dbReference>
<comment type="similarity">
    <text evidence="2 11">Belongs to the CDP-alcohol phosphatidyltransferase class-I family.</text>
</comment>
<evidence type="ECO:0000256" key="6">
    <source>
        <dbReference type="ARBA" id="ARBA00022989"/>
    </source>
</evidence>
<evidence type="ECO:0000256" key="4">
    <source>
        <dbReference type="ARBA" id="ARBA00022679"/>
    </source>
</evidence>
<evidence type="ECO:0008006" key="15">
    <source>
        <dbReference type="Google" id="ProtNLM"/>
    </source>
</evidence>
<dbReference type="Proteomes" id="UP000192611">
    <property type="component" value="Unassembled WGS sequence"/>
</dbReference>